<dbReference type="Proteomes" id="UP000031523">
    <property type="component" value="Chromosome"/>
</dbReference>
<reference evidence="7 8" key="1">
    <citation type="submission" date="2015-01" db="EMBL/GenBank/DDBJ databases">
        <title>Enhanced salinomycin production by adjusting the supply of polyketide extender units in Streptomyce albus DSM 41398.</title>
        <authorList>
            <person name="Lu C."/>
        </authorList>
    </citation>
    <scope>NUCLEOTIDE SEQUENCE [LARGE SCALE GENOMIC DNA]</scope>
    <source>
        <strain evidence="8">ATCC 21838 / DSM 41398 / FERM P-419 / JCM 4703 / NBRC 107858</strain>
    </source>
</reference>
<comment type="function">
    <text evidence="1">Acyltransferase required for the direct transfer of medium- to long-chain fatty acyl moieties from a carrier protein (MbtL) on to the epsilon-amino group of lysine residue in the mycobactin core.</text>
</comment>
<name>A0A0B5EIL1_STRA4</name>
<dbReference type="InterPro" id="IPR019432">
    <property type="entry name" value="Acyltransferase_MbtK/IucB-like"/>
</dbReference>
<feature type="domain" description="N-acetyltransferase" evidence="6">
    <location>
        <begin position="14"/>
        <end position="173"/>
    </location>
</feature>
<keyword evidence="8" id="KW-1185">Reference proteome</keyword>
<evidence type="ECO:0000259" key="6">
    <source>
        <dbReference type="PROSITE" id="PS51186"/>
    </source>
</evidence>
<keyword evidence="7" id="KW-0808">Transferase</keyword>
<dbReference type="GO" id="GO:0016747">
    <property type="term" value="F:acyltransferase activity, transferring groups other than amino-acyl groups"/>
    <property type="evidence" value="ECO:0007669"/>
    <property type="project" value="InterPro"/>
</dbReference>
<proteinExistence type="predicted"/>
<gene>
    <name evidence="7" type="ORF">SLNWT_1712</name>
</gene>
<dbReference type="InterPro" id="IPR016181">
    <property type="entry name" value="Acyl_CoA_acyltransferase"/>
</dbReference>
<dbReference type="InterPro" id="IPR000182">
    <property type="entry name" value="GNAT_dom"/>
</dbReference>
<evidence type="ECO:0000313" key="8">
    <source>
        <dbReference type="Proteomes" id="UP000031523"/>
    </source>
</evidence>
<organism evidence="7 8">
    <name type="scientific">Streptomyces albus (strain ATCC 21838 / DSM 41398 / FERM P-419 / JCM 4703 / NBRC 107858)</name>
    <dbReference type="NCBI Taxonomy" id="1081613"/>
    <lineage>
        <taxon>Bacteria</taxon>
        <taxon>Bacillati</taxon>
        <taxon>Actinomycetota</taxon>
        <taxon>Actinomycetes</taxon>
        <taxon>Kitasatosporales</taxon>
        <taxon>Streptomycetaceae</taxon>
        <taxon>Streptomyces</taxon>
    </lineage>
</organism>
<dbReference type="GO" id="GO:0019290">
    <property type="term" value="P:siderophore biosynthetic process"/>
    <property type="evidence" value="ECO:0007669"/>
    <property type="project" value="InterPro"/>
</dbReference>
<protein>
    <recommendedName>
        <fullName evidence="3">Lysine N-acyltransferase MbtK</fullName>
    </recommendedName>
    <alternativeName>
        <fullName evidence="4">Mycobactin synthase protein K</fullName>
    </alternativeName>
</protein>
<dbReference type="EMBL" id="CP010519">
    <property type="protein sequence ID" value="AJE82088.1"/>
    <property type="molecule type" value="Genomic_DNA"/>
</dbReference>
<sequence length="173" mass="18337">MKDTSEDAIRGEATSLVPATEEHLPLLAGWFADPAFVRGWGGRPLTREEVAAKYIGRRRPAVVSLLVLDGAEPVGYAQYAATGPHEGGIDMVLLPHAQGQGRGPDAARALVRHLCTVVGWNRVTVDPEAADHRAVRAWSKAGFCPVGPQGSRLLKEYRPAPGGPPGGAPEQHA</sequence>
<evidence type="ECO:0000256" key="4">
    <source>
        <dbReference type="ARBA" id="ARBA00031122"/>
    </source>
</evidence>
<dbReference type="AlphaFoldDB" id="A0A0B5EIL1"/>
<evidence type="ECO:0000256" key="2">
    <source>
        <dbReference type="ARBA" id="ARBA00005102"/>
    </source>
</evidence>
<evidence type="ECO:0000256" key="5">
    <source>
        <dbReference type="SAM" id="MobiDB-lite"/>
    </source>
</evidence>
<dbReference type="SUPFAM" id="SSF55729">
    <property type="entry name" value="Acyl-CoA N-acyltransferases (Nat)"/>
    <property type="match status" value="1"/>
</dbReference>
<feature type="region of interest" description="Disordered" evidence="5">
    <location>
        <begin position="154"/>
        <end position="173"/>
    </location>
</feature>
<dbReference type="UniPathway" id="UPA00011"/>
<dbReference type="Gene3D" id="3.40.630.30">
    <property type="match status" value="1"/>
</dbReference>
<accession>A0A0B5EIL1</accession>
<comment type="pathway">
    <text evidence="2">Siderophore biosynthesis; mycobactin biosynthesis.</text>
</comment>
<dbReference type="KEGG" id="sals:SLNWT_1712"/>
<evidence type="ECO:0000256" key="1">
    <source>
        <dbReference type="ARBA" id="ARBA00003818"/>
    </source>
</evidence>
<evidence type="ECO:0000313" key="7">
    <source>
        <dbReference type="EMBL" id="AJE82088.1"/>
    </source>
</evidence>
<dbReference type="PROSITE" id="PS51186">
    <property type="entry name" value="GNAT"/>
    <property type="match status" value="1"/>
</dbReference>
<dbReference type="SMART" id="SM01006">
    <property type="entry name" value="AlcB"/>
    <property type="match status" value="1"/>
</dbReference>
<evidence type="ECO:0000256" key="3">
    <source>
        <dbReference type="ARBA" id="ARBA00020586"/>
    </source>
</evidence>
<dbReference type="Pfam" id="PF13302">
    <property type="entry name" value="Acetyltransf_3"/>
    <property type="match status" value="1"/>
</dbReference>